<dbReference type="Gene3D" id="3.10.20.370">
    <property type="match status" value="1"/>
</dbReference>
<feature type="domain" description="Integrase catalytic" evidence="9">
    <location>
        <begin position="680"/>
        <end position="839"/>
    </location>
</feature>
<dbReference type="PANTHER" id="PTHR37984:SF5">
    <property type="entry name" value="PROTEIN NYNRIN-LIKE"/>
    <property type="match status" value="1"/>
</dbReference>
<dbReference type="GO" id="GO:0004519">
    <property type="term" value="F:endonuclease activity"/>
    <property type="evidence" value="ECO:0007669"/>
    <property type="project" value="UniProtKB-KW"/>
</dbReference>
<protein>
    <recommendedName>
        <fullName evidence="12">Reverse transcriptase</fullName>
    </recommendedName>
</protein>
<dbReference type="SUPFAM" id="SSF56672">
    <property type="entry name" value="DNA/RNA polymerases"/>
    <property type="match status" value="1"/>
</dbReference>
<dbReference type="PROSITE" id="PS50994">
    <property type="entry name" value="INTEGRASE"/>
    <property type="match status" value="1"/>
</dbReference>
<dbReference type="InterPro" id="IPR050951">
    <property type="entry name" value="Retrovirus_Pol_polyprotein"/>
</dbReference>
<proteinExistence type="predicted"/>
<dbReference type="InterPro" id="IPR012337">
    <property type="entry name" value="RNaseH-like_sf"/>
</dbReference>
<feature type="domain" description="Reverse transcriptase" evidence="8">
    <location>
        <begin position="1089"/>
        <end position="1268"/>
    </location>
</feature>
<accession>A0AAN9GEX3</accession>
<dbReference type="InterPro" id="IPR000477">
    <property type="entry name" value="RT_dom"/>
</dbReference>
<dbReference type="Gene3D" id="3.10.10.10">
    <property type="entry name" value="HIV Type 1 Reverse Transcriptase, subunit A, domain 1"/>
    <property type="match status" value="1"/>
</dbReference>
<feature type="compositionally biased region" description="Basic and acidic residues" evidence="7">
    <location>
        <begin position="41"/>
        <end position="94"/>
    </location>
</feature>
<dbReference type="GO" id="GO:0003676">
    <property type="term" value="F:nucleic acid binding"/>
    <property type="evidence" value="ECO:0007669"/>
    <property type="project" value="InterPro"/>
</dbReference>
<dbReference type="Proteomes" id="UP001374579">
    <property type="component" value="Unassembled WGS sequence"/>
</dbReference>
<organism evidence="10 11">
    <name type="scientific">Littorina saxatilis</name>
    <dbReference type="NCBI Taxonomy" id="31220"/>
    <lineage>
        <taxon>Eukaryota</taxon>
        <taxon>Metazoa</taxon>
        <taxon>Spiralia</taxon>
        <taxon>Lophotrochozoa</taxon>
        <taxon>Mollusca</taxon>
        <taxon>Gastropoda</taxon>
        <taxon>Caenogastropoda</taxon>
        <taxon>Littorinimorpha</taxon>
        <taxon>Littorinoidea</taxon>
        <taxon>Littorinidae</taxon>
        <taxon>Littorina</taxon>
    </lineage>
</organism>
<evidence type="ECO:0000313" key="10">
    <source>
        <dbReference type="EMBL" id="KAK7105676.1"/>
    </source>
</evidence>
<dbReference type="GO" id="GO:0015074">
    <property type="term" value="P:DNA integration"/>
    <property type="evidence" value="ECO:0007669"/>
    <property type="project" value="InterPro"/>
</dbReference>
<dbReference type="PROSITE" id="PS50878">
    <property type="entry name" value="RT_POL"/>
    <property type="match status" value="1"/>
</dbReference>
<dbReference type="PANTHER" id="PTHR37984">
    <property type="entry name" value="PROTEIN CBG26694"/>
    <property type="match status" value="1"/>
</dbReference>
<dbReference type="CDD" id="cd09274">
    <property type="entry name" value="RNase_HI_RT_Ty3"/>
    <property type="match status" value="1"/>
</dbReference>
<evidence type="ECO:0000256" key="7">
    <source>
        <dbReference type="SAM" id="MobiDB-lite"/>
    </source>
</evidence>
<evidence type="ECO:0000256" key="5">
    <source>
        <dbReference type="ARBA" id="ARBA00022801"/>
    </source>
</evidence>
<keyword evidence="1" id="KW-0808">Transferase</keyword>
<dbReference type="FunFam" id="3.30.70.270:FF:000020">
    <property type="entry name" value="Transposon Tf2-6 polyprotein-like Protein"/>
    <property type="match status" value="1"/>
</dbReference>
<evidence type="ECO:0000313" key="11">
    <source>
        <dbReference type="Proteomes" id="UP001374579"/>
    </source>
</evidence>
<dbReference type="FunFam" id="1.10.340.70:FF:000001">
    <property type="entry name" value="Retrovirus-related Pol polyprotein from transposon gypsy-like Protein"/>
    <property type="match status" value="1"/>
</dbReference>
<evidence type="ECO:0000259" key="9">
    <source>
        <dbReference type="PROSITE" id="PS50994"/>
    </source>
</evidence>
<evidence type="ECO:0000256" key="1">
    <source>
        <dbReference type="ARBA" id="ARBA00022679"/>
    </source>
</evidence>
<dbReference type="Pfam" id="PF17921">
    <property type="entry name" value="Integrase_H2C2"/>
    <property type="match status" value="1"/>
</dbReference>
<evidence type="ECO:0000256" key="4">
    <source>
        <dbReference type="ARBA" id="ARBA00022759"/>
    </source>
</evidence>
<feature type="compositionally biased region" description="Basic and acidic residues" evidence="7">
    <location>
        <begin position="554"/>
        <end position="576"/>
    </location>
</feature>
<dbReference type="GO" id="GO:0003964">
    <property type="term" value="F:RNA-directed DNA polymerase activity"/>
    <property type="evidence" value="ECO:0007669"/>
    <property type="project" value="UniProtKB-KW"/>
</dbReference>
<keyword evidence="2" id="KW-0548">Nucleotidyltransferase</keyword>
<keyword evidence="11" id="KW-1185">Reference proteome</keyword>
<dbReference type="FunFam" id="3.30.420.10:FF:000032">
    <property type="entry name" value="Retrovirus-related Pol polyprotein from transposon 297-like Protein"/>
    <property type="match status" value="1"/>
</dbReference>
<dbReference type="SUPFAM" id="SSF47353">
    <property type="entry name" value="Retrovirus capsid dimerization domain-like"/>
    <property type="match status" value="1"/>
</dbReference>
<dbReference type="InterPro" id="IPR001584">
    <property type="entry name" value="Integrase_cat-core"/>
</dbReference>
<name>A0AAN9GEX3_9CAEN</name>
<keyword evidence="4" id="KW-0255">Endonuclease</keyword>
<evidence type="ECO:0000256" key="2">
    <source>
        <dbReference type="ARBA" id="ARBA00022695"/>
    </source>
</evidence>
<dbReference type="InterPro" id="IPR036397">
    <property type="entry name" value="RNaseH_sf"/>
</dbReference>
<keyword evidence="6" id="KW-0695">RNA-directed DNA polymerase</keyword>
<sequence>MAGRRGRNRQDDDEVDQDVSLSKFLKDGRLLGLTGKNLGDYAEKRRQEYEEEKRRKEELERQERERREEEARKASEEERKAKERREEEARKASEEERKARIQLEILAMQQDFEMRKIREMAELGLNVNQNANQGDRESAKKIDIKLPFLDDKDDVEVFLRQYERIAKLLEWEDKEKAIRLAGQLKGQARQVYTELSDEDAVKFDVVKSAILRRFQLTAEAYRKKFRDFKRKSHENVRECKLRMSTYLDRWIELSEKEGRSGDLKDLILSDKLMDTFSPDQARFVRERVPNNLNEVLLHAQTFEDAREAEGRGHNKRFGTGGDGHGPKQKVENKSSVSMPQNQGGKPMGQKNTGDWNPRPSRPDRKCYRCGGPHLIRDCPKMEKQGGNQASSVVGAVQAPREGESCQRCREDFEPMCQLKVDGKTVIGMRDTGANCILVDSKLVPKERYLGQYQNLTLADSSNRKIPIAEVELETPFFSGLTRVLVVKTLIHPVIIGNYRITAEEEKLNVPVFPTMEVKMTSREAAPVQTRLQEEKAKRGAEPWLPKQVDLGQIRPEDLSREQKNDPSLEKIRDRAGKGPQDGTHYEWRKEILYRVYMSEDSSCKQVVVPECYRSYVLKLAHDSAMAGHQGVRRTRDRVWRDFYWPGICGDIRRYCASCDACQRSTKKGATKKVPLKKMPLIRTPFERIGVDIVGPIVPASNRGHRYVLTVVDYATRYVEATSLKDIKAETIADALFVIWTRLGIPKEILTDQGGQFMGEVMSQLNKLLNVKGIRTSPWHPQTNGLTEKFNQTLKSMLKRLCQEQPKDWDQFLPALLFAYRETPQESLKFSPFELLFGREVRGPMQVLRQVWTSEDVEEEARSTVSHIVDLTNKIAKTCEIARDNLSKAAIRYAKAYDKKTKERYFAAGDKVLMLLPEKRNKLQLTWRGPYLVLDRIGGCNYKVKVKDQEKILHANLLKLYVDRETDGSGKQTTPVCDAKQDTQEACVVVDEVQEEKMGGLGIDCFPMLSLQPKEGPSDVKINPDLAPQKKAELQAICGNRVKALSDIPGHCVLEECELKLKSTEPVHVKPYPLPFAQVETVKKEVDDMLKLGVIEPSVSPYNSPIVLVKKKDGTIRFCIDYRRLNKELEFDSEPIPDVPMIFAKLKKKKYLSKIDLSKGYWQIGVKESDRPKTSFSTPAGEFQWKRLPFGLKTSGAVFTRMMRKLLEPMKSDDVEHFIDDIIVATETWEQHVEAVDAVLKRLEEVGLTAKPSKCYLGYSELDYLGHHVGQGMIMPDEDKIQKIRDANRPVTKKEVRAFLGLVGYYRRFVDNYAEISAPLTDLTKGGQPEKVKWNDECEAAFIKLKEKLISKPVLLLPDPSKPFVLRTDASDIAVGAVLMQNQGQGLQPLAYASKKLSKAEKNYSVIEKECLGVVWAVKKYEQYLYSVHFTLETDHQPLTYLQKTKTENGRLMRWAMQLQQYSFTVKVIPGKDNVGADYMSRIHE</sequence>
<dbReference type="Gene3D" id="1.10.340.70">
    <property type="match status" value="1"/>
</dbReference>
<feature type="region of interest" description="Disordered" evidence="7">
    <location>
        <begin position="1"/>
        <end position="94"/>
    </location>
</feature>
<dbReference type="EMBL" id="JBAMIC010000007">
    <property type="protein sequence ID" value="KAK7105676.1"/>
    <property type="molecule type" value="Genomic_DNA"/>
</dbReference>
<feature type="region of interest" description="Disordered" evidence="7">
    <location>
        <begin position="306"/>
        <end position="366"/>
    </location>
</feature>
<comment type="caution">
    <text evidence="10">The sequence shown here is derived from an EMBL/GenBank/DDBJ whole genome shotgun (WGS) entry which is preliminary data.</text>
</comment>
<dbReference type="Pfam" id="PF00665">
    <property type="entry name" value="rve"/>
    <property type="match status" value="1"/>
</dbReference>
<dbReference type="Gene3D" id="3.30.420.10">
    <property type="entry name" value="Ribonuclease H-like superfamily/Ribonuclease H"/>
    <property type="match status" value="1"/>
</dbReference>
<dbReference type="InterPro" id="IPR043502">
    <property type="entry name" value="DNA/RNA_pol_sf"/>
</dbReference>
<dbReference type="InterPro" id="IPR041588">
    <property type="entry name" value="Integrase_H2C2"/>
</dbReference>
<dbReference type="CDD" id="cd01647">
    <property type="entry name" value="RT_LTR"/>
    <property type="match status" value="1"/>
</dbReference>
<evidence type="ECO:0000256" key="3">
    <source>
        <dbReference type="ARBA" id="ARBA00022722"/>
    </source>
</evidence>
<dbReference type="FunFam" id="3.10.20.370:FF:000001">
    <property type="entry name" value="Retrovirus-related Pol polyprotein from transposon 17.6-like protein"/>
    <property type="match status" value="1"/>
</dbReference>
<keyword evidence="3" id="KW-0540">Nuclease</keyword>
<dbReference type="SUPFAM" id="SSF53098">
    <property type="entry name" value="Ribonuclease H-like"/>
    <property type="match status" value="1"/>
</dbReference>
<dbReference type="InterPro" id="IPR043128">
    <property type="entry name" value="Rev_trsase/Diguanyl_cyclase"/>
</dbReference>
<keyword evidence="5" id="KW-0378">Hydrolase</keyword>
<evidence type="ECO:0008006" key="12">
    <source>
        <dbReference type="Google" id="ProtNLM"/>
    </source>
</evidence>
<dbReference type="Gene3D" id="1.10.4020.10">
    <property type="entry name" value="DNA breaking-rejoining enzymes"/>
    <property type="match status" value="1"/>
</dbReference>
<feature type="region of interest" description="Disordered" evidence="7">
    <location>
        <begin position="554"/>
        <end position="581"/>
    </location>
</feature>
<dbReference type="GO" id="GO:0016787">
    <property type="term" value="F:hydrolase activity"/>
    <property type="evidence" value="ECO:0007669"/>
    <property type="project" value="UniProtKB-KW"/>
</dbReference>
<reference evidence="10 11" key="1">
    <citation type="submission" date="2024-02" db="EMBL/GenBank/DDBJ databases">
        <title>Chromosome-scale genome assembly of the rough periwinkle Littorina saxatilis.</title>
        <authorList>
            <person name="De Jode A."/>
            <person name="Faria R."/>
            <person name="Formenti G."/>
            <person name="Sims Y."/>
            <person name="Smith T.P."/>
            <person name="Tracey A."/>
            <person name="Wood J.M.D."/>
            <person name="Zagrodzka Z.B."/>
            <person name="Johannesson K."/>
            <person name="Butlin R.K."/>
            <person name="Leder E.H."/>
        </authorList>
    </citation>
    <scope>NUCLEOTIDE SEQUENCE [LARGE SCALE GENOMIC DNA]</scope>
    <source>
        <strain evidence="10">Snail1</strain>
        <tissue evidence="10">Muscle</tissue>
    </source>
</reference>
<dbReference type="Pfam" id="PF17917">
    <property type="entry name" value="RT_RNaseH"/>
    <property type="match status" value="1"/>
</dbReference>
<gene>
    <name evidence="10" type="ORF">V1264_017025</name>
</gene>
<dbReference type="Gene3D" id="3.30.70.270">
    <property type="match status" value="2"/>
</dbReference>
<dbReference type="InterPro" id="IPR041373">
    <property type="entry name" value="RT_RNaseH"/>
</dbReference>
<dbReference type="Pfam" id="PF00078">
    <property type="entry name" value="RVT_1"/>
    <property type="match status" value="1"/>
</dbReference>
<feature type="compositionally biased region" description="Polar residues" evidence="7">
    <location>
        <begin position="333"/>
        <end position="354"/>
    </location>
</feature>
<dbReference type="InterPro" id="IPR038269">
    <property type="entry name" value="SCAN_sf"/>
</dbReference>
<evidence type="ECO:0000256" key="6">
    <source>
        <dbReference type="ARBA" id="ARBA00022918"/>
    </source>
</evidence>
<evidence type="ECO:0000259" key="8">
    <source>
        <dbReference type="PROSITE" id="PS50878"/>
    </source>
</evidence>